<evidence type="ECO:0000313" key="2">
    <source>
        <dbReference type="Proteomes" id="UP001595952"/>
    </source>
</evidence>
<protein>
    <submittedName>
        <fullName evidence="1">Uncharacterized protein</fullName>
    </submittedName>
</protein>
<dbReference type="EMBL" id="JBHSEI010000001">
    <property type="protein sequence ID" value="MFC4636992.1"/>
    <property type="molecule type" value="Genomic_DNA"/>
</dbReference>
<comment type="caution">
    <text evidence="1">The sequence shown here is derived from an EMBL/GenBank/DDBJ whole genome shotgun (WGS) entry which is preliminary data.</text>
</comment>
<evidence type="ECO:0000313" key="1">
    <source>
        <dbReference type="EMBL" id="MFC4636992.1"/>
    </source>
</evidence>
<proteinExistence type="predicted"/>
<reference evidence="2" key="1">
    <citation type="journal article" date="2019" name="Int. J. Syst. Evol. Microbiol.">
        <title>The Global Catalogue of Microorganisms (GCM) 10K type strain sequencing project: providing services to taxonomists for standard genome sequencing and annotation.</title>
        <authorList>
            <consortium name="The Broad Institute Genomics Platform"/>
            <consortium name="The Broad Institute Genome Sequencing Center for Infectious Disease"/>
            <person name="Wu L."/>
            <person name="Ma J."/>
        </authorList>
    </citation>
    <scope>NUCLEOTIDE SEQUENCE [LARGE SCALE GENOMIC DNA]</scope>
    <source>
        <strain evidence="2">CCUG 55995</strain>
    </source>
</reference>
<dbReference type="RefSeq" id="WP_380060029.1">
    <property type="nucleotide sequence ID" value="NZ_JBHSEI010000001.1"/>
</dbReference>
<organism evidence="1 2">
    <name type="scientific">Deinococcus hohokamensis</name>
    <dbReference type="NCBI Taxonomy" id="309883"/>
    <lineage>
        <taxon>Bacteria</taxon>
        <taxon>Thermotogati</taxon>
        <taxon>Deinococcota</taxon>
        <taxon>Deinococci</taxon>
        <taxon>Deinococcales</taxon>
        <taxon>Deinococcaceae</taxon>
        <taxon>Deinococcus</taxon>
    </lineage>
</organism>
<gene>
    <name evidence="1" type="ORF">ACFO0D_01440</name>
</gene>
<accession>A0ABV9I3N9</accession>
<dbReference type="Proteomes" id="UP001595952">
    <property type="component" value="Unassembled WGS sequence"/>
</dbReference>
<sequence>MTDNPFSRAVTLRSGLTITVEAWPYKRFAACYTNFRNLLQAARETAGFENESEYDLQQLLDRVVLESVPEESDRVRIQTPDLEALIDAIEGLNNVRGVVAKLLSSYAGLLRAEADSLESQFELTSTTLPT</sequence>
<keyword evidence="2" id="KW-1185">Reference proteome</keyword>
<name>A0ABV9I3N9_9DEIO</name>